<comment type="similarity">
    <text evidence="1">Belongs to the universal ribosomal protein uS17 family.</text>
</comment>
<dbReference type="GO" id="GO:0005840">
    <property type="term" value="C:ribosome"/>
    <property type="evidence" value="ECO:0007669"/>
    <property type="project" value="UniProtKB-KW"/>
</dbReference>
<organism evidence="5 6">
    <name type="scientific">Aspergillus glaucus CBS 516.65</name>
    <dbReference type="NCBI Taxonomy" id="1160497"/>
    <lineage>
        <taxon>Eukaryota</taxon>
        <taxon>Fungi</taxon>
        <taxon>Dikarya</taxon>
        <taxon>Ascomycota</taxon>
        <taxon>Pezizomycotina</taxon>
        <taxon>Eurotiomycetes</taxon>
        <taxon>Eurotiomycetidae</taxon>
        <taxon>Eurotiales</taxon>
        <taxon>Aspergillaceae</taxon>
        <taxon>Aspergillus</taxon>
        <taxon>Aspergillus subgen. Aspergillus</taxon>
    </lineage>
</organism>
<evidence type="ECO:0000313" key="6">
    <source>
        <dbReference type="Proteomes" id="UP000184300"/>
    </source>
</evidence>
<dbReference type="InterPro" id="IPR012340">
    <property type="entry name" value="NA-bd_OB-fold"/>
</dbReference>
<feature type="compositionally biased region" description="Low complexity" evidence="4">
    <location>
        <begin position="83"/>
        <end position="95"/>
    </location>
</feature>
<proteinExistence type="inferred from homology"/>
<dbReference type="EMBL" id="KV878901">
    <property type="protein sequence ID" value="OJJ82783.1"/>
    <property type="molecule type" value="Genomic_DNA"/>
</dbReference>
<dbReference type="Gene3D" id="2.40.50.140">
    <property type="entry name" value="Nucleic acid-binding proteins"/>
    <property type="match status" value="1"/>
</dbReference>
<dbReference type="GO" id="GO:0003735">
    <property type="term" value="F:structural constituent of ribosome"/>
    <property type="evidence" value="ECO:0007669"/>
    <property type="project" value="InterPro"/>
</dbReference>
<accession>A0A1L9VFV8</accession>
<feature type="region of interest" description="Disordered" evidence="4">
    <location>
        <begin position="202"/>
        <end position="222"/>
    </location>
</feature>
<dbReference type="OrthoDB" id="274752at2759"/>
<dbReference type="GO" id="GO:0006412">
    <property type="term" value="P:translation"/>
    <property type="evidence" value="ECO:0007669"/>
    <property type="project" value="InterPro"/>
</dbReference>
<feature type="compositionally biased region" description="Pro residues" evidence="4">
    <location>
        <begin position="70"/>
        <end position="82"/>
    </location>
</feature>
<dbReference type="AlphaFoldDB" id="A0A1L9VFV8"/>
<keyword evidence="3" id="KW-0687">Ribonucleoprotein</keyword>
<evidence type="ECO:0000256" key="1">
    <source>
        <dbReference type="ARBA" id="ARBA00010254"/>
    </source>
</evidence>
<dbReference type="VEuPathDB" id="FungiDB:ASPGLDRAFT_48887"/>
<keyword evidence="2" id="KW-0689">Ribosomal protein</keyword>
<dbReference type="Proteomes" id="UP000184300">
    <property type="component" value="Unassembled WGS sequence"/>
</dbReference>
<evidence type="ECO:0000256" key="4">
    <source>
        <dbReference type="SAM" id="MobiDB-lite"/>
    </source>
</evidence>
<evidence type="ECO:0000256" key="2">
    <source>
        <dbReference type="ARBA" id="ARBA00022980"/>
    </source>
</evidence>
<protein>
    <recommendedName>
        <fullName evidence="7">Nucleic acid-binding protein</fullName>
    </recommendedName>
</protein>
<reference evidence="6" key="1">
    <citation type="journal article" date="2017" name="Genome Biol.">
        <title>Comparative genomics reveals high biological diversity and specific adaptations in the industrially and medically important fungal genus Aspergillus.</title>
        <authorList>
            <person name="de Vries R.P."/>
            <person name="Riley R."/>
            <person name="Wiebenga A."/>
            <person name="Aguilar-Osorio G."/>
            <person name="Amillis S."/>
            <person name="Uchima C.A."/>
            <person name="Anderluh G."/>
            <person name="Asadollahi M."/>
            <person name="Askin M."/>
            <person name="Barry K."/>
            <person name="Battaglia E."/>
            <person name="Bayram O."/>
            <person name="Benocci T."/>
            <person name="Braus-Stromeyer S.A."/>
            <person name="Caldana C."/>
            <person name="Canovas D."/>
            <person name="Cerqueira G.C."/>
            <person name="Chen F."/>
            <person name="Chen W."/>
            <person name="Choi C."/>
            <person name="Clum A."/>
            <person name="Dos Santos R.A."/>
            <person name="Damasio A.R."/>
            <person name="Diallinas G."/>
            <person name="Emri T."/>
            <person name="Fekete E."/>
            <person name="Flipphi M."/>
            <person name="Freyberg S."/>
            <person name="Gallo A."/>
            <person name="Gournas C."/>
            <person name="Habgood R."/>
            <person name="Hainaut M."/>
            <person name="Harispe M.L."/>
            <person name="Henrissat B."/>
            <person name="Hilden K.S."/>
            <person name="Hope R."/>
            <person name="Hossain A."/>
            <person name="Karabika E."/>
            <person name="Karaffa L."/>
            <person name="Karanyi Z."/>
            <person name="Krasevec N."/>
            <person name="Kuo A."/>
            <person name="Kusch H."/>
            <person name="LaButti K."/>
            <person name="Lagendijk E.L."/>
            <person name="Lapidus A."/>
            <person name="Levasseur A."/>
            <person name="Lindquist E."/>
            <person name="Lipzen A."/>
            <person name="Logrieco A.F."/>
            <person name="MacCabe A."/>
            <person name="Maekelae M.R."/>
            <person name="Malavazi I."/>
            <person name="Melin P."/>
            <person name="Meyer V."/>
            <person name="Mielnichuk N."/>
            <person name="Miskei M."/>
            <person name="Molnar A.P."/>
            <person name="Mule G."/>
            <person name="Ngan C.Y."/>
            <person name="Orejas M."/>
            <person name="Orosz E."/>
            <person name="Ouedraogo J.P."/>
            <person name="Overkamp K.M."/>
            <person name="Park H.-S."/>
            <person name="Perrone G."/>
            <person name="Piumi F."/>
            <person name="Punt P.J."/>
            <person name="Ram A.F."/>
            <person name="Ramon A."/>
            <person name="Rauscher S."/>
            <person name="Record E."/>
            <person name="Riano-Pachon D.M."/>
            <person name="Robert V."/>
            <person name="Roehrig J."/>
            <person name="Ruller R."/>
            <person name="Salamov A."/>
            <person name="Salih N.S."/>
            <person name="Samson R.A."/>
            <person name="Sandor E."/>
            <person name="Sanguinetti M."/>
            <person name="Schuetze T."/>
            <person name="Sepcic K."/>
            <person name="Shelest E."/>
            <person name="Sherlock G."/>
            <person name="Sophianopoulou V."/>
            <person name="Squina F.M."/>
            <person name="Sun H."/>
            <person name="Susca A."/>
            <person name="Todd R.B."/>
            <person name="Tsang A."/>
            <person name="Unkles S.E."/>
            <person name="van de Wiele N."/>
            <person name="van Rossen-Uffink D."/>
            <person name="Oliveira J.V."/>
            <person name="Vesth T.C."/>
            <person name="Visser J."/>
            <person name="Yu J.-H."/>
            <person name="Zhou M."/>
            <person name="Andersen M.R."/>
            <person name="Archer D.B."/>
            <person name="Baker S.E."/>
            <person name="Benoit I."/>
            <person name="Brakhage A.A."/>
            <person name="Braus G.H."/>
            <person name="Fischer R."/>
            <person name="Frisvad J.C."/>
            <person name="Goldman G.H."/>
            <person name="Houbraken J."/>
            <person name="Oakley B."/>
            <person name="Pocsi I."/>
            <person name="Scazzocchio C."/>
            <person name="Seiboth B."/>
            <person name="vanKuyk P.A."/>
            <person name="Wortman J."/>
            <person name="Dyer P.S."/>
            <person name="Grigoriev I.V."/>
        </authorList>
    </citation>
    <scope>NUCLEOTIDE SEQUENCE [LARGE SCALE GENOMIC DNA]</scope>
    <source>
        <strain evidence="6">CBS 516.65</strain>
    </source>
</reference>
<keyword evidence="6" id="KW-1185">Reference proteome</keyword>
<dbReference type="GeneID" id="34463254"/>
<evidence type="ECO:0000313" key="5">
    <source>
        <dbReference type="EMBL" id="OJJ82783.1"/>
    </source>
</evidence>
<evidence type="ECO:0008006" key="7">
    <source>
        <dbReference type="Google" id="ProtNLM"/>
    </source>
</evidence>
<dbReference type="GO" id="GO:1990904">
    <property type="term" value="C:ribonucleoprotein complex"/>
    <property type="evidence" value="ECO:0007669"/>
    <property type="project" value="UniProtKB-KW"/>
</dbReference>
<dbReference type="RefSeq" id="XP_022399481.1">
    <property type="nucleotide sequence ID" value="XM_022546993.1"/>
</dbReference>
<dbReference type="Pfam" id="PF00366">
    <property type="entry name" value="Ribosomal_S17"/>
    <property type="match status" value="1"/>
</dbReference>
<dbReference type="SUPFAM" id="SSF50249">
    <property type="entry name" value="Nucleic acid-binding proteins"/>
    <property type="match status" value="1"/>
</dbReference>
<feature type="region of interest" description="Disordered" evidence="4">
    <location>
        <begin position="39"/>
        <end position="100"/>
    </location>
</feature>
<gene>
    <name evidence="5" type="ORF">ASPGLDRAFT_48887</name>
</gene>
<feature type="compositionally biased region" description="Low complexity" evidence="4">
    <location>
        <begin position="43"/>
        <end position="69"/>
    </location>
</feature>
<dbReference type="STRING" id="1160497.A0A1L9VFV8"/>
<evidence type="ECO:0000256" key="3">
    <source>
        <dbReference type="ARBA" id="ARBA00023274"/>
    </source>
</evidence>
<dbReference type="InterPro" id="IPR000266">
    <property type="entry name" value="Ribosomal_uS17"/>
</dbReference>
<name>A0A1L9VFV8_ASPGL</name>
<sequence length="241" mass="27023">MSPSNTLFRAMLPLRSSMTGLTTKSSSTATLLPQLTRTSLMVSSSRRAASTSAENQQQQQQQQQPQQQTPTPPSSAPTPIPTPATAAEAKATPPSLRSYPYTLKVGTVSSVGKMDRTVRVAHRHTFWDKHLRKSYPQVTNFLVSDPRNSLREGDVIEFSSGFPKSRNVHHVVERIVAPFGSGIEERPPVMSREEREAVREQKRAAKWERREKRFESGDEDSGVKEHVGRIRGLILEREAYM</sequence>